<dbReference type="PANTHER" id="PTHR14453:SF106">
    <property type="entry name" value="POLY [ADP-RIBOSE] POLYMERASE"/>
    <property type="match status" value="1"/>
</dbReference>
<keyword evidence="5" id="KW-0539">Nucleus</keyword>
<reference evidence="12" key="1">
    <citation type="submission" date="2025-08" db="UniProtKB">
        <authorList>
            <consortium name="RefSeq"/>
        </authorList>
    </citation>
    <scope>IDENTIFICATION</scope>
</reference>
<dbReference type="Pfam" id="PF23254">
    <property type="entry name" value="KH_PARP14_8"/>
    <property type="match status" value="1"/>
</dbReference>
<dbReference type="InterPro" id="IPR002589">
    <property type="entry name" value="Macro_dom"/>
</dbReference>
<dbReference type="CDD" id="cd02907">
    <property type="entry name" value="Macro_Af1521_BAL-like"/>
    <property type="match status" value="1"/>
</dbReference>
<feature type="domain" description="Macro" evidence="10">
    <location>
        <begin position="1026"/>
        <end position="1213"/>
    </location>
</feature>
<dbReference type="GO" id="GO:0070212">
    <property type="term" value="P:protein poly-ADP-ribosylation"/>
    <property type="evidence" value="ECO:0007669"/>
    <property type="project" value="TreeGrafter"/>
</dbReference>
<feature type="region of interest" description="Disordered" evidence="8">
    <location>
        <begin position="1212"/>
        <end position="1237"/>
    </location>
</feature>
<comment type="subcellular location">
    <subcellularLocation>
        <location evidence="1">Nucleus</location>
    </subcellularLocation>
</comment>
<evidence type="ECO:0000256" key="5">
    <source>
        <dbReference type="ARBA" id="ARBA00023242"/>
    </source>
</evidence>
<dbReference type="InterPro" id="IPR057047">
    <property type="entry name" value="PARP14_KH_5"/>
</dbReference>
<evidence type="ECO:0000256" key="4">
    <source>
        <dbReference type="ARBA" id="ARBA00023027"/>
    </source>
</evidence>
<dbReference type="InterPro" id="IPR057049">
    <property type="entry name" value="PARP14_KH_8"/>
</dbReference>
<keyword evidence="3 7" id="KW-0808">Transferase</keyword>
<dbReference type="Gene3D" id="3.40.220.10">
    <property type="entry name" value="Leucine Aminopeptidase, subunit E, domain 1"/>
    <property type="match status" value="4"/>
</dbReference>
<dbReference type="GO" id="GO:0005737">
    <property type="term" value="C:cytoplasm"/>
    <property type="evidence" value="ECO:0007669"/>
    <property type="project" value="TreeGrafter"/>
</dbReference>
<dbReference type="PROSITE" id="PS51059">
    <property type="entry name" value="PARP_CATALYTIC"/>
    <property type="match status" value="1"/>
</dbReference>
<dbReference type="GO" id="GO:0010629">
    <property type="term" value="P:negative regulation of gene expression"/>
    <property type="evidence" value="ECO:0007669"/>
    <property type="project" value="TreeGrafter"/>
</dbReference>
<protein>
    <recommendedName>
        <fullName evidence="7">Poly [ADP-ribose] polymerase</fullName>
        <shortName evidence="7">PARP</shortName>
        <ecNumber evidence="7">2.4.2.-</ecNumber>
    </recommendedName>
</protein>
<dbReference type="Pfam" id="PF23245">
    <property type="entry name" value="RRM_PARP14_2"/>
    <property type="match status" value="1"/>
</dbReference>
<evidence type="ECO:0000256" key="8">
    <source>
        <dbReference type="SAM" id="MobiDB-lite"/>
    </source>
</evidence>
<dbReference type="InterPro" id="IPR057050">
    <property type="entry name" value="RRM_PARP14_2"/>
</dbReference>
<evidence type="ECO:0000256" key="7">
    <source>
        <dbReference type="RuleBase" id="RU362114"/>
    </source>
</evidence>
<dbReference type="InterPro" id="IPR037197">
    <property type="entry name" value="WWE_dom_sf"/>
</dbReference>
<dbReference type="GO" id="GO:0003714">
    <property type="term" value="F:transcription corepressor activity"/>
    <property type="evidence" value="ECO:0007669"/>
    <property type="project" value="TreeGrafter"/>
</dbReference>
<dbReference type="Pfam" id="PF23253">
    <property type="entry name" value="KH_PARP14_6"/>
    <property type="match status" value="1"/>
</dbReference>
<accession>A0A9Y4NQU3</accession>
<dbReference type="SUPFAM" id="SSF52949">
    <property type="entry name" value="Macro domain-like"/>
    <property type="match status" value="3"/>
</dbReference>
<dbReference type="InterPro" id="IPR012317">
    <property type="entry name" value="Poly(ADP-ribose)pol_cat_dom"/>
</dbReference>
<gene>
    <name evidence="12" type="primary">LOC103373664</name>
</gene>
<dbReference type="PROSITE" id="PS51154">
    <property type="entry name" value="MACRO"/>
    <property type="match status" value="3"/>
</dbReference>
<sequence length="1814" mass="198840">MAECPPVAVEGDWSPNQSRTVKNKLQIYFQSKKRSSGGDCRVEAEDGAARAAVFFRSEEVRERVLARTDHEIVLDSQTFQLRLSSAADPTDGGGGGGSGSATESNTLKSEGGAEDGASSSSDDDRRSAAVVLENVPDRMSRDLLSMLVENVSGLDDSSYSLEVILESSRAVVSFSSPADADRFLAVSRTSAKLQKHGLTARRLEAATSVRVENLPPTAVKDLLEMYFEKNFALPDDVVMIPEEQAAVVTFSDHKAVQNICIKEDCLIRSIPVKVYPFYQSLGTALYGEERPAWKLPESFTESVHPVVWKFLQMKKLFQSISDQMRPHFCSVDLDQPDVKLSPLPSFLRQAGLTANHVDGWQRSALDAFRRLMSQYSAFECQANGPAWKIAEKDVRSVLREDGVPVLDASRGVLTVAGRADDMKQIRASVENIVLKAMSVIERQTNGVSEVMPLSPAMFYILKQEGLNRAAQDISPDMNLSYDDATQQLTIAGLPAEVFETKAWILERNMNMCKKQLNIHPCLLNFLGTVDHTDMSQDLFTSQGISAIYTVDNKGLFLLGSSDRILADAESKMKAVLAQQILDVEDQEVMQLSGWMDLKQQLLDTYSSSKKKTVAIQTNSDKVMVAGFVSPVREVSRSLKEFITNYSRVQEAVRVESCAVVQFINKKKTQDWSSISRDNNVAVRFDPERPRIILAGARLHVQKARSYFQELASALCTDTLTVDKPGAKKYFQSSGGWFLSTIMTEFSCVVVLRPEVQDEDEEENYEGENNVCYCKVKTTGRVLVSVSKADICSFSVDAVVNAANEDLKHIGGLALALLQAAGPELQKTSDDYVAKNGPLRPGDAMVTGAYNLSCKHIVHAVGPRFSDFDRKTSVSRLKTAVKESLRQAEAVNCSSVALPAISSGVFGFPVQLCAETIAQAVREYCDSPQGPRSLTEVHLVDNKEDTVRVMAAAVNTEFIDLEPTMTVPPPAAGRGTRASGGAQRGRGRGRGGGRGGWSGEAGGRGAGFQGNRGGQSRGGHSRPGGRETRTEQITAEGLKVVLCVGNIEQQKTDVIVNTISENKNLKQGAVSKAILEAAGQRLQVAVLSEASAATLQHGDVVVTDGFGLMCRKVFHTVCPPWDNRGGLAEEELVSIVRFCLDEAEKLRMASLSFPAVGTGNLGFPRDVVSRVLLGEIRLFSRTRTPQHLKEVAVVVHPSDSPTLECFSREFKAPSGPKKEAAEPPAGRAVSQSQPSAASISPVLSPSLGVYRMQVGQLTLEVSSGDITKEASDVIVNSSNQDFTLKAGVSKAILDGAGQSVELECLQIGEFHSPSFMWISRNELDCVIVPPVFITVIIITRPGQGGVSPSAVANAMVDAVVDFVRKKQPRFVRSVKILIFQTAMTAEFHRSMKRRQGEEVEEKSVFTRIKDGFTSLFSGLMEDQPGAENLVLEREEFEPAVFQLCADDHKAMSLAKKRITDLTVSEQAERTISDPFIGLLSPADVEKLKALQKQLTVSIRLDRRPEDQEPHIHLEGLTRDVHTAESAVRDIIRRVEREENLKSKALLVSGLVEWQFQHRSGPMVPFDMNTNLKLEEALERKQTVKVQINNQTFTANPAKRQASSGSKVVELLRREVKDEAALPSHWDDMKGDIVKLVTVAPGSKEYGDVQKELTKTGLAPNIISVERVQNTTLFQSYQLMKKQLEVKNKHKKNERLLFHGTGSTSIDLINKQGFNRSYAGAHGAMYGNGSYFAVNPTYSAQGYAKPDVRGYKRMYQARVLVGDFTQGRAGLLSPPAKSSGNATDLYDSVSDNTAKPTMFVIFNDIQAYPEYLVTFT</sequence>
<dbReference type="Gene3D" id="3.90.228.10">
    <property type="match status" value="1"/>
</dbReference>
<dbReference type="CDD" id="cd01439">
    <property type="entry name" value="TCCD_inducible_PARP_like"/>
    <property type="match status" value="1"/>
</dbReference>
<dbReference type="SUPFAM" id="SSF117839">
    <property type="entry name" value="WWE domain"/>
    <property type="match status" value="1"/>
</dbReference>
<feature type="compositionally biased region" description="Low complexity" evidence="8">
    <location>
        <begin position="971"/>
        <end position="980"/>
    </location>
</feature>
<keyword evidence="11" id="KW-1185">Reference proteome</keyword>
<feature type="domain" description="PARP catalytic" evidence="9">
    <location>
        <begin position="1620"/>
        <end position="1814"/>
    </location>
</feature>
<evidence type="ECO:0000259" key="10">
    <source>
        <dbReference type="PROSITE" id="PS51154"/>
    </source>
</evidence>
<dbReference type="InterPro" id="IPR012677">
    <property type="entry name" value="Nucleotide-bd_a/b_plait_sf"/>
</dbReference>
<dbReference type="Pfam" id="PF00644">
    <property type="entry name" value="PARP"/>
    <property type="match status" value="1"/>
</dbReference>
<dbReference type="InterPro" id="IPR057051">
    <property type="entry name" value="PARP14_RPM_1"/>
</dbReference>
<feature type="region of interest" description="Disordered" evidence="8">
    <location>
        <begin position="85"/>
        <end position="127"/>
    </location>
</feature>
<keyword evidence="4 7" id="KW-0520">NAD</keyword>
<dbReference type="RefSeq" id="XP_008301841.1">
    <property type="nucleotide sequence ID" value="XM_008303619.1"/>
</dbReference>
<organism evidence="11 12">
    <name type="scientific">Stegastes partitus</name>
    <name type="common">bicolor damselfish</name>
    <dbReference type="NCBI Taxonomy" id="144197"/>
    <lineage>
        <taxon>Eukaryota</taxon>
        <taxon>Metazoa</taxon>
        <taxon>Chordata</taxon>
        <taxon>Craniata</taxon>
        <taxon>Vertebrata</taxon>
        <taxon>Euteleostomi</taxon>
        <taxon>Actinopterygii</taxon>
        <taxon>Neopterygii</taxon>
        <taxon>Teleostei</taxon>
        <taxon>Neoteleostei</taxon>
        <taxon>Acanthomorphata</taxon>
        <taxon>Ovalentaria</taxon>
        <taxon>Pomacentridae</taxon>
        <taxon>Stegastes</taxon>
    </lineage>
</organism>
<dbReference type="SUPFAM" id="SSF56399">
    <property type="entry name" value="ADP-ribosylation"/>
    <property type="match status" value="1"/>
</dbReference>
<dbReference type="GO" id="GO:1990404">
    <property type="term" value="F:NAD+-protein mono-ADP-ribosyltransferase activity"/>
    <property type="evidence" value="ECO:0007669"/>
    <property type="project" value="TreeGrafter"/>
</dbReference>
<evidence type="ECO:0000256" key="2">
    <source>
        <dbReference type="ARBA" id="ARBA00022676"/>
    </source>
</evidence>
<feature type="domain" description="Macro" evidence="10">
    <location>
        <begin position="1245"/>
        <end position="1394"/>
    </location>
</feature>
<comment type="similarity">
    <text evidence="6">Belongs to the ARTD/PARP family.</text>
</comment>
<dbReference type="EC" id="2.4.2.-" evidence="7"/>
<dbReference type="FunFam" id="3.90.228.10:FF:000008">
    <property type="entry name" value="Poly [ADP-ribose] polymerase"/>
    <property type="match status" value="1"/>
</dbReference>
<dbReference type="GO" id="GO:0003950">
    <property type="term" value="F:NAD+ poly-ADP-ribosyltransferase activity"/>
    <property type="evidence" value="ECO:0007669"/>
    <property type="project" value="UniProtKB-UniRule"/>
</dbReference>
<dbReference type="InterPro" id="IPR057043">
    <property type="entry name" value="PARP14_KH_2"/>
</dbReference>
<dbReference type="Pfam" id="PF23251">
    <property type="entry name" value="KH_PARP14_4"/>
    <property type="match status" value="1"/>
</dbReference>
<dbReference type="Pfam" id="PF23222">
    <property type="entry name" value="RRM_PARP14_1"/>
    <property type="match status" value="1"/>
</dbReference>
<dbReference type="GO" id="GO:0005634">
    <property type="term" value="C:nucleus"/>
    <property type="evidence" value="ECO:0007669"/>
    <property type="project" value="UniProtKB-SubCell"/>
</dbReference>
<dbReference type="Pfam" id="PF01661">
    <property type="entry name" value="Macro"/>
    <property type="match status" value="2"/>
</dbReference>
<dbReference type="Pfam" id="PF23085">
    <property type="entry name" value="RRM_PARP14_3"/>
    <property type="match status" value="1"/>
</dbReference>
<dbReference type="InterPro" id="IPR057048">
    <property type="entry name" value="PARP14_KH_6"/>
</dbReference>
<dbReference type="PANTHER" id="PTHR14453">
    <property type="entry name" value="PARP/ZINC FINGER CCCH TYPE DOMAIN CONTAINING PROTEIN"/>
    <property type="match status" value="1"/>
</dbReference>
<evidence type="ECO:0000256" key="3">
    <source>
        <dbReference type="ARBA" id="ARBA00022679"/>
    </source>
</evidence>
<proteinExistence type="inferred from homology"/>
<dbReference type="InterPro" id="IPR054596">
    <property type="entry name" value="PARP14_WWE"/>
</dbReference>
<evidence type="ECO:0000256" key="1">
    <source>
        <dbReference type="ARBA" id="ARBA00004123"/>
    </source>
</evidence>
<dbReference type="InterPro" id="IPR043472">
    <property type="entry name" value="Macro_dom-like"/>
</dbReference>
<feature type="compositionally biased region" description="Gly residues" evidence="8">
    <location>
        <begin position="991"/>
        <end position="1016"/>
    </location>
</feature>
<dbReference type="InterPro" id="IPR057046">
    <property type="entry name" value="PARP14_KH_4"/>
</dbReference>
<dbReference type="InterPro" id="IPR052056">
    <property type="entry name" value="Mono-ARTD/PARP"/>
</dbReference>
<dbReference type="Gene3D" id="3.30.720.50">
    <property type="match status" value="1"/>
</dbReference>
<dbReference type="Pfam" id="PF22005">
    <property type="entry name" value="WWE_1"/>
    <property type="match status" value="1"/>
</dbReference>
<name>A0A9Y4NQU3_9TELE</name>
<feature type="compositionally biased region" description="Low complexity" evidence="8">
    <location>
        <begin position="1228"/>
        <end position="1237"/>
    </location>
</feature>
<evidence type="ECO:0000259" key="9">
    <source>
        <dbReference type="PROSITE" id="PS51059"/>
    </source>
</evidence>
<dbReference type="InterPro" id="IPR057045">
    <property type="entry name" value="PARP14_KH_3"/>
</dbReference>
<dbReference type="Pfam" id="PF23084">
    <property type="entry name" value="KH_PARP14_1"/>
    <property type="match status" value="1"/>
</dbReference>
<evidence type="ECO:0000313" key="11">
    <source>
        <dbReference type="Proteomes" id="UP000694891"/>
    </source>
</evidence>
<dbReference type="Pfam" id="PF23248">
    <property type="entry name" value="KH_PARP14_2"/>
    <property type="match status" value="1"/>
</dbReference>
<dbReference type="InterPro" id="IPR057044">
    <property type="entry name" value="PARP14_KH_1"/>
</dbReference>
<evidence type="ECO:0000313" key="12">
    <source>
        <dbReference type="RefSeq" id="XP_008301841.1"/>
    </source>
</evidence>
<dbReference type="GeneID" id="103373664"/>
<dbReference type="Proteomes" id="UP000694891">
    <property type="component" value="Unplaced"/>
</dbReference>
<feature type="region of interest" description="Disordered" evidence="8">
    <location>
        <begin position="962"/>
        <end position="1030"/>
    </location>
</feature>
<feature type="domain" description="Macro" evidence="10">
    <location>
        <begin position="770"/>
        <end position="957"/>
    </location>
</feature>
<dbReference type="SMART" id="SM00506">
    <property type="entry name" value="A1pp"/>
    <property type="match status" value="2"/>
</dbReference>
<dbReference type="Pfam" id="PF23252">
    <property type="entry name" value="KH_PARP14_5"/>
    <property type="match status" value="1"/>
</dbReference>
<dbReference type="Pfam" id="PF23249">
    <property type="entry name" value="KH_PARP14_3"/>
    <property type="match status" value="1"/>
</dbReference>
<dbReference type="Gene3D" id="3.30.70.330">
    <property type="match status" value="2"/>
</dbReference>
<evidence type="ECO:0000256" key="6">
    <source>
        <dbReference type="ARBA" id="ARBA00024347"/>
    </source>
</evidence>
<keyword evidence="2 7" id="KW-0328">Glycosyltransferase</keyword>